<dbReference type="GO" id="GO:0007031">
    <property type="term" value="P:peroxisome organization"/>
    <property type="evidence" value="ECO:0007669"/>
    <property type="project" value="TreeGrafter"/>
</dbReference>
<dbReference type="PANTHER" id="PTHR28304">
    <property type="entry name" value="PEROXISOMAL MEMBRANE PROTEIN PEX29"/>
    <property type="match status" value="1"/>
</dbReference>
<dbReference type="EMBL" id="CH408156">
    <property type="protein sequence ID" value="EDK38055.2"/>
    <property type="molecule type" value="Genomic_DNA"/>
</dbReference>
<dbReference type="GO" id="GO:0005778">
    <property type="term" value="C:peroxisomal membrane"/>
    <property type="evidence" value="ECO:0007669"/>
    <property type="project" value="UniProtKB-ARBA"/>
</dbReference>
<evidence type="ECO:0000259" key="6">
    <source>
        <dbReference type="Pfam" id="PF06398"/>
    </source>
</evidence>
<name>A5DFV2_PICGU</name>
<dbReference type="InParanoid" id="A5DFV2"/>
<evidence type="ECO:0000256" key="1">
    <source>
        <dbReference type="ARBA" id="ARBA00004141"/>
    </source>
</evidence>
<evidence type="ECO:0000313" key="8">
    <source>
        <dbReference type="Proteomes" id="UP000001997"/>
    </source>
</evidence>
<comment type="subcellular location">
    <subcellularLocation>
        <location evidence="1">Membrane</location>
        <topology evidence="1">Multi-pass membrane protein</topology>
    </subcellularLocation>
</comment>
<protein>
    <recommendedName>
        <fullName evidence="6">TECPR1-like DysF domain-containing protein</fullName>
    </recommendedName>
</protein>
<dbReference type="OMA" id="WRLIFIQ"/>
<organism evidence="7 8">
    <name type="scientific">Meyerozyma guilliermondii (strain ATCC 6260 / CBS 566 / DSM 6381 / JCM 1539 / NBRC 10279 / NRRL Y-324)</name>
    <name type="common">Yeast</name>
    <name type="synonym">Candida guilliermondii</name>
    <dbReference type="NCBI Taxonomy" id="294746"/>
    <lineage>
        <taxon>Eukaryota</taxon>
        <taxon>Fungi</taxon>
        <taxon>Dikarya</taxon>
        <taxon>Ascomycota</taxon>
        <taxon>Saccharomycotina</taxon>
        <taxon>Pichiomycetes</taxon>
        <taxon>Debaryomycetaceae</taxon>
        <taxon>Meyerozyma</taxon>
    </lineage>
</organism>
<dbReference type="GeneID" id="5128333"/>
<dbReference type="HOGENOM" id="CLU_034954_0_0_1"/>
<dbReference type="Pfam" id="PF06398">
    <property type="entry name" value="Pex24p"/>
    <property type="match status" value="1"/>
</dbReference>
<accession>A5DFV2</accession>
<feature type="transmembrane region" description="Helical" evidence="5">
    <location>
        <begin position="344"/>
        <end position="365"/>
    </location>
</feature>
<feature type="transmembrane region" description="Helical" evidence="5">
    <location>
        <begin position="183"/>
        <end position="206"/>
    </location>
</feature>
<dbReference type="KEGG" id="pgu:PGUG_02153"/>
<evidence type="ECO:0000256" key="4">
    <source>
        <dbReference type="ARBA" id="ARBA00023136"/>
    </source>
</evidence>
<feature type="domain" description="TECPR1-like DysF" evidence="6">
    <location>
        <begin position="133"/>
        <end position="552"/>
    </location>
</feature>
<dbReference type="RefSeq" id="XP_001486482.2">
    <property type="nucleotide sequence ID" value="XM_001486432.1"/>
</dbReference>
<keyword evidence="4 5" id="KW-0472">Membrane</keyword>
<dbReference type="STRING" id="294746.A5DFV2"/>
<dbReference type="InterPro" id="IPR052816">
    <property type="entry name" value="Peroxisomal_Membrane_PEX28-32"/>
</dbReference>
<dbReference type="Proteomes" id="UP000001997">
    <property type="component" value="Unassembled WGS sequence"/>
</dbReference>
<evidence type="ECO:0000256" key="5">
    <source>
        <dbReference type="SAM" id="Phobius"/>
    </source>
</evidence>
<gene>
    <name evidence="7" type="ORF">PGUG_02153</name>
</gene>
<evidence type="ECO:0000313" key="7">
    <source>
        <dbReference type="EMBL" id="EDK38055.2"/>
    </source>
</evidence>
<dbReference type="InterPro" id="IPR010482">
    <property type="entry name" value="TECPR1-like_DysF"/>
</dbReference>
<evidence type="ECO:0000256" key="2">
    <source>
        <dbReference type="ARBA" id="ARBA00022692"/>
    </source>
</evidence>
<sequence length="567" mass="65268">MEKESYYREKTSRMLSKMYDYTNSIAEKHPGQNRGVAATTAAAMLEVGLERLKDGKVPENSTEGVPYTEEELDNLKELASSASEDSKGKRGSGHFVDKLMERLLKNNIAMDTPDSELLSQRVNDPDRKNRPGLSISVIAGNFKALSGRMTGFFTVQYGLIHIITWRHPSKTLTFLVFYTATCLWPHLVLAYPLLFLLFGIMIPGYIHRHPMQTPELIKVRKRGQSLLEFLSSSDETSIVDDIVEDRTLRSAENDLDPVSSRSSDTSSAFTQAPISASALSTSSSDVNEKVKKDEKARYVKSQMKLLMNMRDLQNLTTDLLQGFDAAEVFWYQTAGFKDERLSTFMFYGVILATSIILFLGTFIPWRLIFIQSGWAIVLVCHPRSKKYLKALSENKKRKAAAKPKKVKEEKDEDGPAVYDRNDIIIDDAPEVRICEIFELQVKSLTKNEWSFYCFTSSAFDVKNSTRSAGKKPQGVNHLYKILPPPDWKFDMSYADNWHVDKEPQNFLKERSWDKLNMFVIKEDEDEGWMYDNEDMIENKDEQFDFRRRRLTRECFRYSRPPRQPKHD</sequence>
<keyword evidence="3 5" id="KW-1133">Transmembrane helix</keyword>
<proteinExistence type="predicted"/>
<dbReference type="PANTHER" id="PTHR28304:SF1">
    <property type="entry name" value="PEROXISOMAL MEMBRANE PROTEIN PEX28"/>
    <property type="match status" value="1"/>
</dbReference>
<dbReference type="FunCoup" id="A5DFV2">
    <property type="interactions" value="27"/>
</dbReference>
<dbReference type="eggNOG" id="ENOG502QUW8">
    <property type="taxonomic scope" value="Eukaryota"/>
</dbReference>
<keyword evidence="8" id="KW-1185">Reference proteome</keyword>
<keyword evidence="2 5" id="KW-0812">Transmembrane</keyword>
<dbReference type="AlphaFoldDB" id="A5DFV2"/>
<evidence type="ECO:0000256" key="3">
    <source>
        <dbReference type="ARBA" id="ARBA00022989"/>
    </source>
</evidence>
<dbReference type="VEuPathDB" id="FungiDB:PGUG_02153"/>
<reference evidence="7 8" key="1">
    <citation type="journal article" date="2009" name="Nature">
        <title>Evolution of pathogenicity and sexual reproduction in eight Candida genomes.</title>
        <authorList>
            <person name="Butler G."/>
            <person name="Rasmussen M.D."/>
            <person name="Lin M.F."/>
            <person name="Santos M.A."/>
            <person name="Sakthikumar S."/>
            <person name="Munro C.A."/>
            <person name="Rheinbay E."/>
            <person name="Grabherr M."/>
            <person name="Forche A."/>
            <person name="Reedy J.L."/>
            <person name="Agrafioti I."/>
            <person name="Arnaud M.B."/>
            <person name="Bates S."/>
            <person name="Brown A.J."/>
            <person name="Brunke S."/>
            <person name="Costanzo M.C."/>
            <person name="Fitzpatrick D.A."/>
            <person name="de Groot P.W."/>
            <person name="Harris D."/>
            <person name="Hoyer L.L."/>
            <person name="Hube B."/>
            <person name="Klis F.M."/>
            <person name="Kodira C."/>
            <person name="Lennard N."/>
            <person name="Logue M.E."/>
            <person name="Martin R."/>
            <person name="Neiman A.M."/>
            <person name="Nikolaou E."/>
            <person name="Quail M.A."/>
            <person name="Quinn J."/>
            <person name="Santos M.C."/>
            <person name="Schmitzberger F.F."/>
            <person name="Sherlock G."/>
            <person name="Shah P."/>
            <person name="Silverstein K.A."/>
            <person name="Skrzypek M.S."/>
            <person name="Soll D."/>
            <person name="Staggs R."/>
            <person name="Stansfield I."/>
            <person name="Stumpf M.P."/>
            <person name="Sudbery P.E."/>
            <person name="Srikantha T."/>
            <person name="Zeng Q."/>
            <person name="Berman J."/>
            <person name="Berriman M."/>
            <person name="Heitman J."/>
            <person name="Gow N.A."/>
            <person name="Lorenz M.C."/>
            <person name="Birren B.W."/>
            <person name="Kellis M."/>
            <person name="Cuomo C.A."/>
        </authorList>
    </citation>
    <scope>NUCLEOTIDE SEQUENCE [LARGE SCALE GENOMIC DNA]</scope>
    <source>
        <strain evidence="8">ATCC 6260 / CBS 566 / DSM 6381 / JCM 1539 / NBRC 10279 / NRRL Y-324</strain>
    </source>
</reference>
<feature type="transmembrane region" description="Helical" evidence="5">
    <location>
        <begin position="145"/>
        <end position="163"/>
    </location>
</feature>
<dbReference type="OrthoDB" id="74314at2759"/>